<dbReference type="EMBL" id="MUJZ01050449">
    <property type="protein sequence ID" value="OTF73713.1"/>
    <property type="molecule type" value="Genomic_DNA"/>
</dbReference>
<dbReference type="Pfam" id="PF00704">
    <property type="entry name" value="Glyco_hydro_18"/>
    <property type="match status" value="1"/>
</dbReference>
<dbReference type="InterPro" id="IPR001223">
    <property type="entry name" value="Glyco_hydro18_cat"/>
</dbReference>
<comment type="caution">
    <text evidence="7">The sequence shown here is derived from an EMBL/GenBank/DDBJ whole genome shotgun (WGS) entry which is preliminary data.</text>
</comment>
<sequence>MKENVPKKRLVCYYTNWSQYRPKEGKYVPEDIDPFLCTHIIFSFGWMKANKLTSFDSTDETLNNKKGNYERVVELKKKNPNLKILLAVGGWSFGTERFRTMASTRYNRQVFIFSALDYLRQRNFDGLDIDWEFPKGSDDKKNFVDLLKELRIAFESEAIEKSLPRLLLSVAVSAGVETIKGVTLISSILCLMIFMVNGNRKPDIMLHYMHYQRKLNGEYGVKMWEKLGAPKDKLIVGLATYGRSFTLSSTGNNGFNAPTSGGGKAGEYTRESGFLAFYEICEMLKNGAKYIWDDEQKVPYAIQGDQWIGFDDERSIREKLGWIIDNSYGGAMVWTVDMDDFKGSCAGKKYPLIGIMAEELLGRPKEKSKLDSIIQKAMMADP</sequence>
<dbReference type="Proteomes" id="UP000194236">
    <property type="component" value="Unassembled WGS sequence"/>
</dbReference>
<reference evidence="7 8" key="1">
    <citation type="submission" date="2017-03" db="EMBL/GenBank/DDBJ databases">
        <title>Genome Survey of Euroglyphus maynei.</title>
        <authorList>
            <person name="Arlian L.G."/>
            <person name="Morgan M.S."/>
            <person name="Rider S.D."/>
        </authorList>
    </citation>
    <scope>NUCLEOTIDE SEQUENCE [LARGE SCALE GENOMIC DNA]</scope>
    <source>
        <strain evidence="7">Arlian Lab</strain>
        <tissue evidence="7">Whole body</tissue>
    </source>
</reference>
<dbReference type="AlphaFoldDB" id="A0A1Y3B1G5"/>
<name>A0A1Y3B1G5_EURMA</name>
<dbReference type="Gene3D" id="3.10.50.10">
    <property type="match status" value="1"/>
</dbReference>
<evidence type="ECO:0000313" key="8">
    <source>
        <dbReference type="Proteomes" id="UP000194236"/>
    </source>
</evidence>
<evidence type="ECO:0000259" key="6">
    <source>
        <dbReference type="PROSITE" id="PS51910"/>
    </source>
</evidence>
<dbReference type="PROSITE" id="PS01095">
    <property type="entry name" value="GH18_1"/>
    <property type="match status" value="1"/>
</dbReference>
<proteinExistence type="inferred from homology"/>
<evidence type="ECO:0000313" key="7">
    <source>
        <dbReference type="EMBL" id="OTF73713.1"/>
    </source>
</evidence>
<feature type="domain" description="GH18" evidence="6">
    <location>
        <begin position="8"/>
        <end position="363"/>
    </location>
</feature>
<evidence type="ECO:0000256" key="2">
    <source>
        <dbReference type="ARBA" id="ARBA00023157"/>
    </source>
</evidence>
<evidence type="ECO:0000256" key="5">
    <source>
        <dbReference type="RuleBase" id="RU004453"/>
    </source>
</evidence>
<keyword evidence="1 4" id="KW-0378">Hydrolase</keyword>
<gene>
    <name evidence="7" type="ORF">BLA29_005952</name>
</gene>
<organism evidence="7 8">
    <name type="scientific">Euroglyphus maynei</name>
    <name type="common">Mayne's house dust mite</name>
    <dbReference type="NCBI Taxonomy" id="6958"/>
    <lineage>
        <taxon>Eukaryota</taxon>
        <taxon>Metazoa</taxon>
        <taxon>Ecdysozoa</taxon>
        <taxon>Arthropoda</taxon>
        <taxon>Chelicerata</taxon>
        <taxon>Arachnida</taxon>
        <taxon>Acari</taxon>
        <taxon>Acariformes</taxon>
        <taxon>Sarcoptiformes</taxon>
        <taxon>Astigmata</taxon>
        <taxon>Psoroptidia</taxon>
        <taxon>Analgoidea</taxon>
        <taxon>Pyroglyphidae</taxon>
        <taxon>Pyroglyphinae</taxon>
        <taxon>Euroglyphus</taxon>
    </lineage>
</organism>
<dbReference type="SUPFAM" id="SSF51445">
    <property type="entry name" value="(Trans)glycosidases"/>
    <property type="match status" value="1"/>
</dbReference>
<dbReference type="GO" id="GO:0006032">
    <property type="term" value="P:chitin catabolic process"/>
    <property type="evidence" value="ECO:0007669"/>
    <property type="project" value="UniProtKB-ARBA"/>
</dbReference>
<dbReference type="GO" id="GO:0005576">
    <property type="term" value="C:extracellular region"/>
    <property type="evidence" value="ECO:0007669"/>
    <property type="project" value="TreeGrafter"/>
</dbReference>
<comment type="similarity">
    <text evidence="5">Belongs to the glycosyl hydrolase 18 family.</text>
</comment>
<dbReference type="SUPFAM" id="SSF54556">
    <property type="entry name" value="Chitinase insertion domain"/>
    <property type="match status" value="1"/>
</dbReference>
<accession>A0A1Y3B1G5</accession>
<keyword evidence="8" id="KW-1185">Reference proteome</keyword>
<dbReference type="InterPro" id="IPR017853">
    <property type="entry name" value="GH"/>
</dbReference>
<dbReference type="PROSITE" id="PS51910">
    <property type="entry name" value="GH18_2"/>
    <property type="match status" value="1"/>
</dbReference>
<evidence type="ECO:0000256" key="3">
    <source>
        <dbReference type="ARBA" id="ARBA00023295"/>
    </source>
</evidence>
<dbReference type="Gene3D" id="3.20.20.80">
    <property type="entry name" value="Glycosidases"/>
    <property type="match status" value="1"/>
</dbReference>
<keyword evidence="2" id="KW-1015">Disulfide bond</keyword>
<dbReference type="CDD" id="cd02872">
    <property type="entry name" value="GH18_chitolectin_chitotriosidase"/>
    <property type="match status" value="1"/>
</dbReference>
<evidence type="ECO:0000256" key="1">
    <source>
        <dbReference type="ARBA" id="ARBA00022801"/>
    </source>
</evidence>
<dbReference type="FunFam" id="3.10.50.10:FF:000001">
    <property type="entry name" value="Chitinase 3-like 1"/>
    <property type="match status" value="1"/>
</dbReference>
<dbReference type="SMART" id="SM00636">
    <property type="entry name" value="Glyco_18"/>
    <property type="match status" value="1"/>
</dbReference>
<keyword evidence="3 4" id="KW-0326">Glycosidase</keyword>
<dbReference type="InterPro" id="IPR029070">
    <property type="entry name" value="Chitinase_insertion_sf"/>
</dbReference>
<dbReference type="OrthoDB" id="76388at2759"/>
<dbReference type="GO" id="GO:0005975">
    <property type="term" value="P:carbohydrate metabolic process"/>
    <property type="evidence" value="ECO:0007669"/>
    <property type="project" value="InterPro"/>
</dbReference>
<dbReference type="InterPro" id="IPR001579">
    <property type="entry name" value="Glyco_hydro_18_chit_AS"/>
</dbReference>
<dbReference type="InterPro" id="IPR050314">
    <property type="entry name" value="Glycosyl_Hydrlase_18"/>
</dbReference>
<feature type="non-terminal residue" evidence="7">
    <location>
        <position position="382"/>
    </location>
</feature>
<protein>
    <submittedName>
        <fullName evidence="7">Mite allergen-like protein (Chitinase-like)</fullName>
    </submittedName>
</protein>
<dbReference type="GO" id="GO:0004568">
    <property type="term" value="F:chitinase activity"/>
    <property type="evidence" value="ECO:0007669"/>
    <property type="project" value="UniProtKB-ARBA"/>
</dbReference>
<dbReference type="GO" id="GO:0008061">
    <property type="term" value="F:chitin binding"/>
    <property type="evidence" value="ECO:0007669"/>
    <property type="project" value="InterPro"/>
</dbReference>
<dbReference type="PANTHER" id="PTHR11177">
    <property type="entry name" value="CHITINASE"/>
    <property type="match status" value="1"/>
</dbReference>
<dbReference type="PANTHER" id="PTHR11177:SF317">
    <property type="entry name" value="CHITINASE 12-RELATED"/>
    <property type="match status" value="1"/>
</dbReference>
<dbReference type="InterPro" id="IPR011583">
    <property type="entry name" value="Chitinase_II/V-like_cat"/>
</dbReference>
<evidence type="ECO:0000256" key="4">
    <source>
        <dbReference type="RuleBase" id="RU000489"/>
    </source>
</evidence>